<protein>
    <recommendedName>
        <fullName evidence="6">PNPLA domain-containing protein</fullName>
    </recommendedName>
</protein>
<dbReference type="InterPro" id="IPR016035">
    <property type="entry name" value="Acyl_Trfase/lysoPLipase"/>
</dbReference>
<dbReference type="GO" id="GO:0016042">
    <property type="term" value="P:lipid catabolic process"/>
    <property type="evidence" value="ECO:0007669"/>
    <property type="project" value="UniProtKB-KW"/>
</dbReference>
<keyword evidence="5" id="KW-0812">Transmembrane</keyword>
<feature type="domain" description="PNPLA" evidence="6">
    <location>
        <begin position="1"/>
        <end position="198"/>
    </location>
</feature>
<dbReference type="OrthoDB" id="630895at2759"/>
<evidence type="ECO:0000313" key="8">
    <source>
        <dbReference type="Proteomes" id="UP000054097"/>
    </source>
</evidence>
<evidence type="ECO:0000256" key="2">
    <source>
        <dbReference type="ARBA" id="ARBA00022963"/>
    </source>
</evidence>
<dbReference type="AlphaFoldDB" id="A0A0C3B723"/>
<keyword evidence="3" id="KW-0443">Lipid metabolism</keyword>
<dbReference type="HOGENOM" id="CLU_000288_144_2_1"/>
<name>A0A0C3B723_SERVB</name>
<feature type="non-terminal residue" evidence="7">
    <location>
        <position position="220"/>
    </location>
</feature>
<dbReference type="Gene3D" id="3.40.1090.10">
    <property type="entry name" value="Cytosolic phospholipase A2 catalytic domain"/>
    <property type="match status" value="1"/>
</dbReference>
<evidence type="ECO:0000256" key="4">
    <source>
        <dbReference type="PROSITE-ProRule" id="PRU01161"/>
    </source>
</evidence>
<dbReference type="GO" id="GO:0019369">
    <property type="term" value="P:arachidonate metabolic process"/>
    <property type="evidence" value="ECO:0007669"/>
    <property type="project" value="TreeGrafter"/>
</dbReference>
<keyword evidence="5" id="KW-1133">Transmembrane helix</keyword>
<keyword evidence="1" id="KW-0378">Hydrolase</keyword>
<reference evidence="8" key="2">
    <citation type="submission" date="2015-01" db="EMBL/GenBank/DDBJ databases">
        <title>Evolutionary Origins and Diversification of the Mycorrhizal Mutualists.</title>
        <authorList>
            <consortium name="DOE Joint Genome Institute"/>
            <consortium name="Mycorrhizal Genomics Consortium"/>
            <person name="Kohler A."/>
            <person name="Kuo A."/>
            <person name="Nagy L.G."/>
            <person name="Floudas D."/>
            <person name="Copeland A."/>
            <person name="Barry K.W."/>
            <person name="Cichocki N."/>
            <person name="Veneault-Fourrey C."/>
            <person name="LaButti K."/>
            <person name="Lindquist E.A."/>
            <person name="Lipzen A."/>
            <person name="Lundell T."/>
            <person name="Morin E."/>
            <person name="Murat C."/>
            <person name="Riley R."/>
            <person name="Ohm R."/>
            <person name="Sun H."/>
            <person name="Tunlid A."/>
            <person name="Henrissat B."/>
            <person name="Grigoriev I.V."/>
            <person name="Hibbett D.S."/>
            <person name="Martin F."/>
        </authorList>
    </citation>
    <scope>NUCLEOTIDE SEQUENCE [LARGE SCALE GENOMIC DNA]</scope>
    <source>
        <strain evidence="8">MAFF 305830</strain>
    </source>
</reference>
<keyword evidence="5" id="KW-0472">Membrane</keyword>
<evidence type="ECO:0000256" key="1">
    <source>
        <dbReference type="ARBA" id="ARBA00022801"/>
    </source>
</evidence>
<organism evidence="7 8">
    <name type="scientific">Serendipita vermifera MAFF 305830</name>
    <dbReference type="NCBI Taxonomy" id="933852"/>
    <lineage>
        <taxon>Eukaryota</taxon>
        <taxon>Fungi</taxon>
        <taxon>Dikarya</taxon>
        <taxon>Basidiomycota</taxon>
        <taxon>Agaricomycotina</taxon>
        <taxon>Agaricomycetes</taxon>
        <taxon>Sebacinales</taxon>
        <taxon>Serendipitaceae</taxon>
        <taxon>Serendipita</taxon>
    </lineage>
</organism>
<sequence>LDAGGPGAYSQLLIIKEYMARLANDTGVDESDVYPADYFEMIGGVGFGGLIAVLLGRLRMNVDEAIEGLISVAGIVFPAETPEAIDREANTKNLKQAVEDLLQTKGIQPTTKMYNKNESTIKCKVVVATASSADLSHPILFRTYATRSTSLNPTIVEGICATMAIPSLFVPAKIGPRLREKSFVGGAVGANNPTRELLKEAANVFGKDKRVTQILSIGAG</sequence>
<feature type="transmembrane region" description="Helical" evidence="5">
    <location>
        <begin position="38"/>
        <end position="56"/>
    </location>
</feature>
<keyword evidence="2" id="KW-0442">Lipid degradation</keyword>
<gene>
    <name evidence="7" type="ORF">M408DRAFT_48522</name>
</gene>
<dbReference type="InterPro" id="IPR002641">
    <property type="entry name" value="PNPLA_dom"/>
</dbReference>
<dbReference type="GO" id="GO:0046486">
    <property type="term" value="P:glycerolipid metabolic process"/>
    <property type="evidence" value="ECO:0007669"/>
    <property type="project" value="UniProtKB-ARBA"/>
</dbReference>
<dbReference type="STRING" id="933852.A0A0C3B723"/>
<dbReference type="EMBL" id="KN824279">
    <property type="protein sequence ID" value="KIM32605.1"/>
    <property type="molecule type" value="Genomic_DNA"/>
</dbReference>
<dbReference type="GO" id="GO:0016020">
    <property type="term" value="C:membrane"/>
    <property type="evidence" value="ECO:0007669"/>
    <property type="project" value="TreeGrafter"/>
</dbReference>
<dbReference type="PROSITE" id="PS51635">
    <property type="entry name" value="PNPLA"/>
    <property type="match status" value="1"/>
</dbReference>
<feature type="non-terminal residue" evidence="7">
    <location>
        <position position="1"/>
    </location>
</feature>
<reference evidence="7 8" key="1">
    <citation type="submission" date="2014-04" db="EMBL/GenBank/DDBJ databases">
        <authorList>
            <consortium name="DOE Joint Genome Institute"/>
            <person name="Kuo A."/>
            <person name="Zuccaro A."/>
            <person name="Kohler A."/>
            <person name="Nagy L.G."/>
            <person name="Floudas D."/>
            <person name="Copeland A."/>
            <person name="Barry K.W."/>
            <person name="Cichocki N."/>
            <person name="Veneault-Fourrey C."/>
            <person name="LaButti K."/>
            <person name="Lindquist E.A."/>
            <person name="Lipzen A."/>
            <person name="Lundell T."/>
            <person name="Morin E."/>
            <person name="Murat C."/>
            <person name="Sun H."/>
            <person name="Tunlid A."/>
            <person name="Henrissat B."/>
            <person name="Grigoriev I.V."/>
            <person name="Hibbett D.S."/>
            <person name="Martin F."/>
            <person name="Nordberg H.P."/>
            <person name="Cantor M.N."/>
            <person name="Hua S.X."/>
        </authorList>
    </citation>
    <scope>NUCLEOTIDE SEQUENCE [LARGE SCALE GENOMIC DNA]</scope>
    <source>
        <strain evidence="7 8">MAFF 305830</strain>
    </source>
</reference>
<dbReference type="SUPFAM" id="SSF52151">
    <property type="entry name" value="FabD/lysophospholipase-like"/>
    <property type="match status" value="1"/>
</dbReference>
<evidence type="ECO:0000313" key="7">
    <source>
        <dbReference type="EMBL" id="KIM32605.1"/>
    </source>
</evidence>
<keyword evidence="8" id="KW-1185">Reference proteome</keyword>
<dbReference type="GO" id="GO:0047499">
    <property type="term" value="F:calcium-independent phospholipase A2 activity"/>
    <property type="evidence" value="ECO:0007669"/>
    <property type="project" value="TreeGrafter"/>
</dbReference>
<accession>A0A0C3B723</accession>
<evidence type="ECO:0000259" key="6">
    <source>
        <dbReference type="PROSITE" id="PS51635"/>
    </source>
</evidence>
<dbReference type="Proteomes" id="UP000054097">
    <property type="component" value="Unassembled WGS sequence"/>
</dbReference>
<proteinExistence type="predicted"/>
<evidence type="ECO:0000256" key="5">
    <source>
        <dbReference type="SAM" id="Phobius"/>
    </source>
</evidence>
<comment type="caution">
    <text evidence="4">Lacks conserved residue(s) required for the propagation of feature annotation.</text>
</comment>
<dbReference type="Pfam" id="PF01734">
    <property type="entry name" value="Patatin"/>
    <property type="match status" value="1"/>
</dbReference>
<dbReference type="PANTHER" id="PTHR24185:SF1">
    <property type="entry name" value="CALCIUM-INDEPENDENT PHOSPHOLIPASE A2-GAMMA"/>
    <property type="match status" value="1"/>
</dbReference>
<evidence type="ECO:0000256" key="3">
    <source>
        <dbReference type="ARBA" id="ARBA00023098"/>
    </source>
</evidence>
<dbReference type="PANTHER" id="PTHR24185">
    <property type="entry name" value="CALCIUM-INDEPENDENT PHOSPHOLIPASE A2-GAMMA"/>
    <property type="match status" value="1"/>
</dbReference>